<comment type="subcellular location">
    <subcellularLocation>
        <location evidence="1">Membrane</location>
        <topology evidence="1">Multi-pass membrane protein</topology>
    </subcellularLocation>
</comment>
<evidence type="ECO:0000256" key="2">
    <source>
        <dbReference type="ARBA" id="ARBA00010487"/>
    </source>
</evidence>
<comment type="caution">
    <text evidence="8">The sequence shown here is derived from an EMBL/GenBank/DDBJ whole genome shotgun (WGS) entry which is preliminary data.</text>
</comment>
<keyword evidence="3 7" id="KW-0812">Transmembrane</keyword>
<evidence type="ECO:0000256" key="1">
    <source>
        <dbReference type="ARBA" id="ARBA00004141"/>
    </source>
</evidence>
<proteinExistence type="inferred from homology"/>
<dbReference type="PANTHER" id="PTHR21355:SF0">
    <property type="entry name" value="G-PROTEIN COUPLED RECEPTOR-ASSOCIATED PROTEIN LMBRD2"/>
    <property type="match status" value="1"/>
</dbReference>
<evidence type="ECO:0000256" key="7">
    <source>
        <dbReference type="SAM" id="Phobius"/>
    </source>
</evidence>
<comment type="similarity">
    <text evidence="2">Belongs to the LIMR family.</text>
</comment>
<protein>
    <recommendedName>
        <fullName evidence="10">LMBR1 domain-containing protein 2</fullName>
    </recommendedName>
</protein>
<feature type="transmembrane region" description="Helical" evidence="7">
    <location>
        <begin position="583"/>
        <end position="604"/>
    </location>
</feature>
<gene>
    <name evidence="8" type="ORF">CJ030_MR0G006955</name>
</gene>
<keyword evidence="9" id="KW-1185">Reference proteome</keyword>
<dbReference type="InterPro" id="IPR051584">
    <property type="entry name" value="GPCR-associated_LMBR1"/>
</dbReference>
<dbReference type="GO" id="GO:0016020">
    <property type="term" value="C:membrane"/>
    <property type="evidence" value="ECO:0007669"/>
    <property type="project" value="UniProtKB-SubCell"/>
</dbReference>
<accession>A0A6A1UJW5</accession>
<evidence type="ECO:0000313" key="8">
    <source>
        <dbReference type="EMBL" id="KAB1200551.1"/>
    </source>
</evidence>
<evidence type="ECO:0000256" key="5">
    <source>
        <dbReference type="ARBA" id="ARBA00023136"/>
    </source>
</evidence>
<evidence type="ECO:0008006" key="10">
    <source>
        <dbReference type="Google" id="ProtNLM"/>
    </source>
</evidence>
<dbReference type="OrthoDB" id="203099at2759"/>
<feature type="transmembrane region" description="Helical" evidence="7">
    <location>
        <begin position="64"/>
        <end position="82"/>
    </location>
</feature>
<keyword evidence="4 7" id="KW-1133">Transmembrane helix</keyword>
<name>A0A6A1UJW5_9ROSI</name>
<feature type="transmembrane region" description="Helical" evidence="7">
    <location>
        <begin position="719"/>
        <end position="740"/>
    </location>
</feature>
<dbReference type="InterPro" id="IPR006876">
    <property type="entry name" value="LMBR1-like_membr_prot"/>
</dbReference>
<evidence type="ECO:0000256" key="3">
    <source>
        <dbReference type="ARBA" id="ARBA00022692"/>
    </source>
</evidence>
<organism evidence="8 9">
    <name type="scientific">Morella rubra</name>
    <name type="common">Chinese bayberry</name>
    <dbReference type="NCBI Taxonomy" id="262757"/>
    <lineage>
        <taxon>Eukaryota</taxon>
        <taxon>Viridiplantae</taxon>
        <taxon>Streptophyta</taxon>
        <taxon>Embryophyta</taxon>
        <taxon>Tracheophyta</taxon>
        <taxon>Spermatophyta</taxon>
        <taxon>Magnoliopsida</taxon>
        <taxon>eudicotyledons</taxon>
        <taxon>Gunneridae</taxon>
        <taxon>Pentapetalae</taxon>
        <taxon>rosids</taxon>
        <taxon>fabids</taxon>
        <taxon>Fagales</taxon>
        <taxon>Myricaceae</taxon>
        <taxon>Morella</taxon>
    </lineage>
</organism>
<dbReference type="PANTHER" id="PTHR21355">
    <property type="entry name" value="G-PROTEIN COUPLED RECEPTOR-ASSOCIATED PROTEIN LMBRD2"/>
    <property type="match status" value="1"/>
</dbReference>
<evidence type="ECO:0000256" key="4">
    <source>
        <dbReference type="ARBA" id="ARBA00022989"/>
    </source>
</evidence>
<dbReference type="AlphaFoldDB" id="A0A6A1UJW5"/>
<evidence type="ECO:0000313" key="9">
    <source>
        <dbReference type="Proteomes" id="UP000516437"/>
    </source>
</evidence>
<feature type="transmembrane region" description="Helical" evidence="7">
    <location>
        <begin position="17"/>
        <end position="44"/>
    </location>
</feature>
<evidence type="ECO:0000256" key="6">
    <source>
        <dbReference type="SAM" id="MobiDB-lite"/>
    </source>
</evidence>
<feature type="region of interest" description="Disordered" evidence="6">
    <location>
        <begin position="935"/>
        <end position="980"/>
    </location>
</feature>
<reference evidence="8 9" key="1">
    <citation type="journal article" date="2019" name="Plant Biotechnol. J.">
        <title>The red bayberry genome and genetic basis of sex determination.</title>
        <authorList>
            <person name="Jia H.M."/>
            <person name="Jia H.J."/>
            <person name="Cai Q.L."/>
            <person name="Wang Y."/>
            <person name="Zhao H.B."/>
            <person name="Yang W.F."/>
            <person name="Wang G.Y."/>
            <person name="Li Y.H."/>
            <person name="Zhan D.L."/>
            <person name="Shen Y.T."/>
            <person name="Niu Q.F."/>
            <person name="Chang L."/>
            <person name="Qiu J."/>
            <person name="Zhao L."/>
            <person name="Xie H.B."/>
            <person name="Fu W.Y."/>
            <person name="Jin J."/>
            <person name="Li X.W."/>
            <person name="Jiao Y."/>
            <person name="Zhou C.C."/>
            <person name="Tu T."/>
            <person name="Chai C.Y."/>
            <person name="Gao J.L."/>
            <person name="Fan L.J."/>
            <person name="van de Weg E."/>
            <person name="Wang J.Y."/>
            <person name="Gao Z.S."/>
        </authorList>
    </citation>
    <scope>NUCLEOTIDE SEQUENCE [LARGE SCALE GENOMIC DNA]</scope>
    <source>
        <tissue evidence="8">Leaves</tissue>
    </source>
</reference>
<dbReference type="Proteomes" id="UP000516437">
    <property type="component" value="Unassembled WGS sequence"/>
</dbReference>
<dbReference type="Pfam" id="PF04791">
    <property type="entry name" value="LMBR1"/>
    <property type="match status" value="1"/>
</dbReference>
<dbReference type="EMBL" id="RXIC02000150">
    <property type="protein sequence ID" value="KAB1200551.1"/>
    <property type="molecule type" value="Genomic_DNA"/>
</dbReference>
<keyword evidence="5 7" id="KW-0472">Membrane</keyword>
<feature type="transmembrane region" description="Helical" evidence="7">
    <location>
        <begin position="624"/>
        <end position="645"/>
    </location>
</feature>
<sequence length="980" mass="108137">MVIFPLRYFAGPGVPRYVLFTVGYAWFCSLSVIILVPADLWTGFEDAGDFTVKERLKTSLRVNFIFYLVVGSIGLFGLILLITMRKISSSGIVSLSKRSRRSQSLIRFGRYGVVWLANLFGKLVDAEELAYVGSVSVAPDKQNGLGLSLEEGLGKPSLGLEPSLNSGETGPSFQFDVETDSAPSTLGLGVVRQMLVEDGMDVSGEGFLTPTRRSGGFEGPGVVDEALGEVEVASITKDVVGCVACIDSAPSGVGQLALSSEYVSVRDSMGVHESRCERWDFSCRVSSAIADGSIMEYVEGFYLGEGAVSSVGDSQQGLVTESSLSPALYGSFVLGSEVGGALVNFVGGNDELSVEPLRIIFPNSKDVGGVPSSWVLDMILSFRRLVGVSCDGHEDDLLKLFAALEKERELGSWSSGKSRGAFLLGFGLSEIPKSIWRNADWTTRQKVLTHKIAKMAVKLDDAHQELSNAIVVAQATSNQMSKRDPLRPYMNVIDNMLTQMFTQDPSFKPQGGRLGENDMDYDTDEKSMATLRRHLRRAREEYYRCKRKYVSSLRPAKAGKTGPVIDTIEFFWRCILRKQLEKLLAIVLGIMSAAILLAEATLLPSGVDLSLFSILINSVKEQEVLMQVFAFVPLMYMCICTYYSLFKVGMYMFYSLTPRQTSSVNLLMICAMVARYAPPISYNFLNLIHHGEHEDTIFEKRMGNIDHAVPFFGDKFNRIYPLIMVVYTLLVASNFFDRVINFFGSWKRFRFQTEADDMDGFDPSGLIILQKERSWLEEGRKVGEHVIPLARNFNNTDVESGSKSTQNVQDKHAVEMKMTSGLINDGIHEIPSKSSKEVVRGYSSHKEAISNKYAAIREQSRQKSSSNTEPVEKNIASAKISLLDAGNSHSGNTTGGPSSGLASTWESMKTGFQSFKANVGAKKFLPLRQIQETKLVSRDSSSESLDEIFQRLKRPSADHRNSSDDEGEDGIEIHHSAPTR</sequence>
<feature type="compositionally biased region" description="Basic and acidic residues" evidence="6">
    <location>
        <begin position="971"/>
        <end position="980"/>
    </location>
</feature>